<gene>
    <name evidence="2" type="ORF">T12_14229</name>
</gene>
<reference evidence="2 3" key="1">
    <citation type="submission" date="2015-01" db="EMBL/GenBank/DDBJ databases">
        <title>Evolution of Trichinella species and genotypes.</title>
        <authorList>
            <person name="Korhonen P.K."/>
            <person name="Edoardo P."/>
            <person name="Giuseppe L.R."/>
            <person name="Gasser R.B."/>
        </authorList>
    </citation>
    <scope>NUCLEOTIDE SEQUENCE [LARGE SCALE GENOMIC DNA]</scope>
    <source>
        <strain evidence="2">ISS2496</strain>
    </source>
</reference>
<keyword evidence="1" id="KW-0472">Membrane</keyword>
<proteinExistence type="predicted"/>
<feature type="non-terminal residue" evidence="2">
    <location>
        <position position="78"/>
    </location>
</feature>
<dbReference type="AlphaFoldDB" id="A0A0V0ZPB9"/>
<dbReference type="EMBL" id="JYDQ01000125">
    <property type="protein sequence ID" value="KRY14051.1"/>
    <property type="molecule type" value="Genomic_DNA"/>
</dbReference>
<protein>
    <submittedName>
        <fullName evidence="2">Uncharacterized protein</fullName>
    </submittedName>
</protein>
<keyword evidence="3" id="KW-1185">Reference proteome</keyword>
<evidence type="ECO:0000256" key="1">
    <source>
        <dbReference type="SAM" id="Phobius"/>
    </source>
</evidence>
<name>A0A0V0ZPB9_9BILA</name>
<comment type="caution">
    <text evidence="2">The sequence shown here is derived from an EMBL/GenBank/DDBJ whole genome shotgun (WGS) entry which is preliminary data.</text>
</comment>
<dbReference type="Proteomes" id="UP000054783">
    <property type="component" value="Unassembled WGS sequence"/>
</dbReference>
<feature type="transmembrane region" description="Helical" evidence="1">
    <location>
        <begin position="56"/>
        <end position="75"/>
    </location>
</feature>
<sequence length="78" mass="9304">LEDINPWYLLSSLLLSLKSYQRAIFMAISRQIRIHETRFWKVLQQFNPYLSNKWSLKLPCAYNVFLYGFGINFLLGKS</sequence>
<keyword evidence="1" id="KW-0812">Transmembrane</keyword>
<keyword evidence="1" id="KW-1133">Transmembrane helix</keyword>
<accession>A0A0V0ZPB9</accession>
<organism evidence="2 3">
    <name type="scientific">Trichinella patagoniensis</name>
    <dbReference type="NCBI Taxonomy" id="990121"/>
    <lineage>
        <taxon>Eukaryota</taxon>
        <taxon>Metazoa</taxon>
        <taxon>Ecdysozoa</taxon>
        <taxon>Nematoda</taxon>
        <taxon>Enoplea</taxon>
        <taxon>Dorylaimia</taxon>
        <taxon>Trichinellida</taxon>
        <taxon>Trichinellidae</taxon>
        <taxon>Trichinella</taxon>
    </lineage>
</organism>
<evidence type="ECO:0000313" key="3">
    <source>
        <dbReference type="Proteomes" id="UP000054783"/>
    </source>
</evidence>
<feature type="non-terminal residue" evidence="2">
    <location>
        <position position="1"/>
    </location>
</feature>
<evidence type="ECO:0000313" key="2">
    <source>
        <dbReference type="EMBL" id="KRY14051.1"/>
    </source>
</evidence>